<evidence type="ECO:0000256" key="4">
    <source>
        <dbReference type="ARBA" id="ARBA00023136"/>
    </source>
</evidence>
<feature type="domain" description="SusD-like N-terminal" evidence="7">
    <location>
        <begin position="22"/>
        <end position="233"/>
    </location>
</feature>
<comment type="similarity">
    <text evidence="2">Belongs to the SusD family.</text>
</comment>
<dbReference type="SUPFAM" id="SSF48452">
    <property type="entry name" value="TPR-like"/>
    <property type="match status" value="1"/>
</dbReference>
<keyword evidence="3" id="KW-0732">Signal</keyword>
<evidence type="ECO:0000256" key="2">
    <source>
        <dbReference type="ARBA" id="ARBA00006275"/>
    </source>
</evidence>
<dbReference type="EMBL" id="JAERMS010000008">
    <property type="protein sequence ID" value="MBO1363025.1"/>
    <property type="molecule type" value="Genomic_DNA"/>
</dbReference>
<keyword evidence="9" id="KW-1185">Reference proteome</keyword>
<feature type="domain" description="RagB/SusD" evidence="6">
    <location>
        <begin position="385"/>
        <end position="481"/>
    </location>
</feature>
<organism evidence="8 9">
    <name type="scientific">Prevotella illustrans</name>
    <dbReference type="NCBI Taxonomy" id="2800387"/>
    <lineage>
        <taxon>Bacteria</taxon>
        <taxon>Pseudomonadati</taxon>
        <taxon>Bacteroidota</taxon>
        <taxon>Bacteroidia</taxon>
        <taxon>Bacteroidales</taxon>
        <taxon>Prevotellaceae</taxon>
        <taxon>Prevotella</taxon>
    </lineage>
</organism>
<keyword evidence="4" id="KW-0472">Membrane</keyword>
<sequence length="522" mass="59841">MKRIFNLIIIILSGILISSCSDYLDVKPVGKMIPTEISQFENLLNNELTLQFFMYDNNNGCFYAAMGDNLEISENQLNYQYTATFPNLDILAAYIFYSPIMRLTVTPFTWTYSYRAIGYFNNVVDGISKIDKESEYAKSIIAEAKAGRAWLYMNLALTYGPMYDPNGKNDTKVIPCRTSGDPTTPNRDLSTTDEIFKQVKEDLDYACANCPLNISNPSRVNRTCAYGLRAEYYMYMRDWKNMQADCKKAWELALNDRKSVEKMLYDFRDFHYEATTPVSVDPGVSPETAMTFRGPDNDFAKTRNKENLLFRYAPYSYSSAKFYPSADWKSLFDKDCDLRWKLFALNYPGYSTTVGTVKYDDGIRLVYFRDKNLNTTEALTYPLLILMKAEAEARTGNLQTALADLNLLRKYRYDLGKGVTTDLPGGSALNQEQLLNEILAERRREQPMATFQRTLDLKRYALDIGKPWSKATIVHTCGNKNYSKAISDPYFQSLPIDNAILKYNPQWAIPENTEIFDPISAK</sequence>
<evidence type="ECO:0000313" key="8">
    <source>
        <dbReference type="EMBL" id="MBO1363025.1"/>
    </source>
</evidence>
<dbReference type="PROSITE" id="PS51257">
    <property type="entry name" value="PROKAR_LIPOPROTEIN"/>
    <property type="match status" value="1"/>
</dbReference>
<proteinExistence type="inferred from homology"/>
<evidence type="ECO:0000259" key="7">
    <source>
        <dbReference type="Pfam" id="PF14322"/>
    </source>
</evidence>
<evidence type="ECO:0000256" key="3">
    <source>
        <dbReference type="ARBA" id="ARBA00022729"/>
    </source>
</evidence>
<comment type="caution">
    <text evidence="8">The sequence shown here is derived from an EMBL/GenBank/DDBJ whole genome shotgun (WGS) entry which is preliminary data.</text>
</comment>
<keyword evidence="5" id="KW-0998">Cell outer membrane</keyword>
<name>A0ABS3M4I2_9BACT</name>
<protein>
    <submittedName>
        <fullName evidence="8">RagB/SusD family nutrient uptake outer membrane protein</fullName>
    </submittedName>
</protein>
<dbReference type="InterPro" id="IPR012944">
    <property type="entry name" value="SusD_RagB_dom"/>
</dbReference>
<dbReference type="Pfam" id="PF14322">
    <property type="entry name" value="SusD-like_3"/>
    <property type="match status" value="1"/>
</dbReference>
<dbReference type="RefSeq" id="WP_107583038.1">
    <property type="nucleotide sequence ID" value="NZ_JAERMS010000008.1"/>
</dbReference>
<dbReference type="Proteomes" id="UP000664265">
    <property type="component" value="Unassembled WGS sequence"/>
</dbReference>
<evidence type="ECO:0000313" key="9">
    <source>
        <dbReference type="Proteomes" id="UP000664265"/>
    </source>
</evidence>
<reference evidence="8 9" key="1">
    <citation type="submission" date="2021-01" db="EMBL/GenBank/DDBJ databases">
        <title>Prevotella A2931 sp. nov.</title>
        <authorList>
            <person name="Buhl M."/>
            <person name="Oberhettinger P."/>
        </authorList>
    </citation>
    <scope>NUCLEOTIDE SEQUENCE [LARGE SCALE GENOMIC DNA]</scope>
    <source>
        <strain evidence="8 9">A2931</strain>
    </source>
</reference>
<gene>
    <name evidence="8" type="ORF">JHU38_04405</name>
</gene>
<dbReference type="InterPro" id="IPR033985">
    <property type="entry name" value="SusD-like_N"/>
</dbReference>
<dbReference type="Gene3D" id="1.25.40.390">
    <property type="match status" value="1"/>
</dbReference>
<comment type="subcellular location">
    <subcellularLocation>
        <location evidence="1">Cell outer membrane</location>
    </subcellularLocation>
</comment>
<dbReference type="InterPro" id="IPR011990">
    <property type="entry name" value="TPR-like_helical_dom_sf"/>
</dbReference>
<evidence type="ECO:0000256" key="5">
    <source>
        <dbReference type="ARBA" id="ARBA00023237"/>
    </source>
</evidence>
<evidence type="ECO:0000259" key="6">
    <source>
        <dbReference type="Pfam" id="PF07980"/>
    </source>
</evidence>
<accession>A0ABS3M4I2</accession>
<evidence type="ECO:0000256" key="1">
    <source>
        <dbReference type="ARBA" id="ARBA00004442"/>
    </source>
</evidence>
<dbReference type="Pfam" id="PF07980">
    <property type="entry name" value="SusD_RagB"/>
    <property type="match status" value="1"/>
</dbReference>